<dbReference type="GO" id="GO:0006302">
    <property type="term" value="P:double-strand break repair"/>
    <property type="evidence" value="ECO:0007669"/>
    <property type="project" value="TreeGrafter"/>
</dbReference>
<dbReference type="GO" id="GO:0031491">
    <property type="term" value="F:nucleosome binding"/>
    <property type="evidence" value="ECO:0007669"/>
    <property type="project" value="TreeGrafter"/>
</dbReference>
<feature type="domain" description="RING-type" evidence="12">
    <location>
        <begin position="23"/>
        <end position="61"/>
    </location>
</feature>
<dbReference type="InterPro" id="IPR013083">
    <property type="entry name" value="Znf_RING/FYVE/PHD"/>
</dbReference>
<keyword evidence="9" id="KW-0862">Zinc</keyword>
<evidence type="ECO:0000256" key="2">
    <source>
        <dbReference type="ARBA" id="ARBA00004123"/>
    </source>
</evidence>
<comment type="caution">
    <text evidence="13">The sequence shown here is derived from an EMBL/GenBank/DDBJ whole genome shotgun (WGS) entry which is preliminary data.</text>
</comment>
<dbReference type="PANTHER" id="PTHR23328:SF0">
    <property type="entry name" value="RING-TYPE DOMAIN-CONTAINING PROTEIN"/>
    <property type="match status" value="1"/>
</dbReference>
<keyword evidence="4" id="KW-0808">Transferase</keyword>
<protein>
    <recommendedName>
        <fullName evidence="3">RING-type E3 ubiquitin transferase</fullName>
        <ecNumber evidence="3">2.3.2.27</ecNumber>
    </recommendedName>
</protein>
<keyword evidence="7 11" id="KW-0863">Zinc-finger</keyword>
<evidence type="ECO:0000256" key="11">
    <source>
        <dbReference type="PROSITE-ProRule" id="PRU00175"/>
    </source>
</evidence>
<dbReference type="AlphaFoldDB" id="A0AA38MGQ6"/>
<dbReference type="InterPro" id="IPR018957">
    <property type="entry name" value="Znf_C3HC4_RING-type"/>
</dbReference>
<dbReference type="Pfam" id="PF00097">
    <property type="entry name" value="zf-C3HC4"/>
    <property type="match status" value="1"/>
</dbReference>
<sequence>MAPRRAKVNKLDYKKLSANDVICPICRSILIKPVTLPCSHGFCSSCFETTTENANVCPMCRVRVGSWLRSSKSKKLVNETLWQAIQDLFPLQVKNKLNGVAENQEGTDKMKHNLTFTSKQTHVDVLDKYKANERNNSTVNVQSKQSEQLASLSSTSSKIATKTAGSVSTLSKSHNQTLTKTEKNDKRFTFINNFATKEYTCRILCQNTHSKETQKTLFKESQILTQKKNKRIQEIAESEMANDRSNSIESECLYFKPIDYRHNPPSEGLAPIKVPTRKPNVSPHIKILAPSGQNQINMNYLESAFARLCSAASEEKMGTYKKENIQCQVKDDSSIVSKRKQEKSDNKARKKIKSVHTANQLMKSKSIEVTLTKVCDTNKCKNSCDTEGYNLPIRNTIPKTTNFKKTNNLISEEHIKRSLQEQADFELATKLQQTFNQSSAYSTRSTVLKRMAAKNQVQMEIMTP</sequence>
<dbReference type="InterPro" id="IPR051657">
    <property type="entry name" value="RNF168/RNF169_E3_ubiq-ligase"/>
</dbReference>
<evidence type="ECO:0000256" key="4">
    <source>
        <dbReference type="ARBA" id="ARBA00022679"/>
    </source>
</evidence>
<dbReference type="GO" id="GO:0061630">
    <property type="term" value="F:ubiquitin protein ligase activity"/>
    <property type="evidence" value="ECO:0007669"/>
    <property type="project" value="UniProtKB-EC"/>
</dbReference>
<accession>A0AA38MGQ6</accession>
<comment type="subcellular location">
    <subcellularLocation>
        <location evidence="2">Nucleus</location>
    </subcellularLocation>
</comment>
<keyword evidence="10" id="KW-0539">Nucleus</keyword>
<name>A0AA38MGQ6_9CUCU</name>
<dbReference type="GO" id="GO:0035861">
    <property type="term" value="C:site of double-strand break"/>
    <property type="evidence" value="ECO:0007669"/>
    <property type="project" value="TreeGrafter"/>
</dbReference>
<dbReference type="SMART" id="SM00184">
    <property type="entry name" value="RING"/>
    <property type="match status" value="1"/>
</dbReference>
<evidence type="ECO:0000256" key="9">
    <source>
        <dbReference type="ARBA" id="ARBA00022833"/>
    </source>
</evidence>
<gene>
    <name evidence="13" type="ORF">Zmor_014231</name>
</gene>
<reference evidence="13" key="1">
    <citation type="journal article" date="2023" name="G3 (Bethesda)">
        <title>Whole genome assemblies of Zophobas morio and Tenebrio molitor.</title>
        <authorList>
            <person name="Kaur S."/>
            <person name="Stinson S.A."/>
            <person name="diCenzo G.C."/>
        </authorList>
    </citation>
    <scope>NUCLEOTIDE SEQUENCE</scope>
    <source>
        <strain evidence="13">QUZm001</strain>
    </source>
</reference>
<evidence type="ECO:0000256" key="10">
    <source>
        <dbReference type="ARBA" id="ARBA00023242"/>
    </source>
</evidence>
<evidence type="ECO:0000256" key="5">
    <source>
        <dbReference type="ARBA" id="ARBA00022723"/>
    </source>
</evidence>
<keyword evidence="6" id="KW-0227">DNA damage</keyword>
<evidence type="ECO:0000313" key="14">
    <source>
        <dbReference type="Proteomes" id="UP001168821"/>
    </source>
</evidence>
<proteinExistence type="predicted"/>
<evidence type="ECO:0000256" key="8">
    <source>
        <dbReference type="ARBA" id="ARBA00022786"/>
    </source>
</evidence>
<dbReference type="GO" id="GO:0008270">
    <property type="term" value="F:zinc ion binding"/>
    <property type="evidence" value="ECO:0007669"/>
    <property type="project" value="UniProtKB-KW"/>
</dbReference>
<organism evidence="13 14">
    <name type="scientific">Zophobas morio</name>
    <dbReference type="NCBI Taxonomy" id="2755281"/>
    <lineage>
        <taxon>Eukaryota</taxon>
        <taxon>Metazoa</taxon>
        <taxon>Ecdysozoa</taxon>
        <taxon>Arthropoda</taxon>
        <taxon>Hexapoda</taxon>
        <taxon>Insecta</taxon>
        <taxon>Pterygota</taxon>
        <taxon>Neoptera</taxon>
        <taxon>Endopterygota</taxon>
        <taxon>Coleoptera</taxon>
        <taxon>Polyphaga</taxon>
        <taxon>Cucujiformia</taxon>
        <taxon>Tenebrionidae</taxon>
        <taxon>Zophobas</taxon>
    </lineage>
</organism>
<comment type="catalytic activity">
    <reaction evidence="1">
        <text>S-ubiquitinyl-[E2 ubiquitin-conjugating enzyme]-L-cysteine + [acceptor protein]-L-lysine = [E2 ubiquitin-conjugating enzyme]-L-cysteine + N(6)-ubiquitinyl-[acceptor protein]-L-lysine.</text>
        <dbReference type="EC" id="2.3.2.27"/>
    </reaction>
</comment>
<evidence type="ECO:0000256" key="1">
    <source>
        <dbReference type="ARBA" id="ARBA00000900"/>
    </source>
</evidence>
<dbReference type="GO" id="GO:0005634">
    <property type="term" value="C:nucleus"/>
    <property type="evidence" value="ECO:0007669"/>
    <property type="project" value="UniProtKB-SubCell"/>
</dbReference>
<keyword evidence="8" id="KW-0833">Ubl conjugation pathway</keyword>
<evidence type="ECO:0000256" key="3">
    <source>
        <dbReference type="ARBA" id="ARBA00012483"/>
    </source>
</evidence>
<keyword evidence="14" id="KW-1185">Reference proteome</keyword>
<keyword evidence="5" id="KW-0479">Metal-binding</keyword>
<dbReference type="PROSITE" id="PS50089">
    <property type="entry name" value="ZF_RING_2"/>
    <property type="match status" value="1"/>
</dbReference>
<dbReference type="PANTHER" id="PTHR23328">
    <property type="entry name" value="RING-TYPE DOMAIN-CONTAINING PROTEIN"/>
    <property type="match status" value="1"/>
</dbReference>
<dbReference type="Gene3D" id="3.30.40.10">
    <property type="entry name" value="Zinc/RING finger domain, C3HC4 (zinc finger)"/>
    <property type="match status" value="1"/>
</dbReference>
<evidence type="ECO:0000259" key="12">
    <source>
        <dbReference type="PROSITE" id="PS50089"/>
    </source>
</evidence>
<evidence type="ECO:0000256" key="7">
    <source>
        <dbReference type="ARBA" id="ARBA00022771"/>
    </source>
</evidence>
<dbReference type="EC" id="2.3.2.27" evidence="3"/>
<dbReference type="EMBL" id="JALNTZ010000004">
    <property type="protein sequence ID" value="KAJ3655089.1"/>
    <property type="molecule type" value="Genomic_DNA"/>
</dbReference>
<dbReference type="Proteomes" id="UP001168821">
    <property type="component" value="Unassembled WGS sequence"/>
</dbReference>
<evidence type="ECO:0000313" key="13">
    <source>
        <dbReference type="EMBL" id="KAJ3655089.1"/>
    </source>
</evidence>
<evidence type="ECO:0000256" key="6">
    <source>
        <dbReference type="ARBA" id="ARBA00022763"/>
    </source>
</evidence>
<dbReference type="SUPFAM" id="SSF57850">
    <property type="entry name" value="RING/U-box"/>
    <property type="match status" value="1"/>
</dbReference>
<dbReference type="InterPro" id="IPR001841">
    <property type="entry name" value="Znf_RING"/>
</dbReference>